<keyword evidence="11" id="KW-1185">Reference proteome</keyword>
<dbReference type="SMART" id="SM00248">
    <property type="entry name" value="ANK"/>
    <property type="match status" value="3"/>
</dbReference>
<evidence type="ECO:0000256" key="7">
    <source>
        <dbReference type="RuleBase" id="RU003844"/>
    </source>
</evidence>
<dbReference type="STRING" id="425265.A8PYN1"/>
<dbReference type="PANTHER" id="PTHR10972">
    <property type="entry name" value="OXYSTEROL-BINDING PROTEIN-RELATED"/>
    <property type="match status" value="1"/>
</dbReference>
<reference evidence="10 11" key="1">
    <citation type="journal article" date="2007" name="Proc. Natl. Acad. Sci. U.S.A.">
        <title>Dandruff-associated Malassezia genomes reveal convergent and divergent virulence traits shared with plant and human fungal pathogens.</title>
        <authorList>
            <person name="Xu J."/>
            <person name="Saunders C.W."/>
            <person name="Hu P."/>
            <person name="Grant R.A."/>
            <person name="Boekhout T."/>
            <person name="Kuramae E.E."/>
            <person name="Kronstad J.W."/>
            <person name="Deangelis Y.M."/>
            <person name="Reeder N.L."/>
            <person name="Johnstone K.R."/>
            <person name="Leland M."/>
            <person name="Fieno A.M."/>
            <person name="Begley W.M."/>
            <person name="Sun Y."/>
            <person name="Lacey M.P."/>
            <person name="Chaudhary T."/>
            <person name="Keough T."/>
            <person name="Chu L."/>
            <person name="Sears R."/>
            <person name="Yuan B."/>
            <person name="Dawson T.L.Jr."/>
        </authorList>
    </citation>
    <scope>NUCLEOTIDE SEQUENCE [LARGE SCALE GENOMIC DNA]</scope>
    <source>
        <strain evidence="11">ATCC MYA-4612 / CBS 7966</strain>
    </source>
</reference>
<evidence type="ECO:0000313" key="11">
    <source>
        <dbReference type="Proteomes" id="UP000008837"/>
    </source>
</evidence>
<dbReference type="GO" id="GO:0005829">
    <property type="term" value="C:cytosol"/>
    <property type="evidence" value="ECO:0007669"/>
    <property type="project" value="TreeGrafter"/>
</dbReference>
<dbReference type="Gene3D" id="2.40.160.120">
    <property type="match status" value="1"/>
</dbReference>
<dbReference type="Pfam" id="PF00023">
    <property type="entry name" value="Ank"/>
    <property type="match status" value="1"/>
</dbReference>
<dbReference type="OrthoDB" id="1854502at2759"/>
<sequence>MDTSRPLPQSDSPLHLAVLCAQPALVEFALFQLQLSPSMPASDTGNTPLHLAIAANRLEVAALLVSQPTVDCAFLNKEGRSPVQLVKSMEMANMLQHQRNELRMHILRLLDAYDAKAARGETGSQEEQTLINTVSMPRTTAIELESVEPRTSLTPLQMAVKYKSTELIKACVAKGCDPYVKGANGCSANDMTNDKMIQALLRQLVHAEASTADNVHHTTSYRGFLGKWTNYMHGFKTRWFVLSDGVLSYYRTPDDEGRQMRGALNLRNLKIVPDRRERNRFEIVSDTSKGSTRWFLRSDDPSECVRWIQILEKAQRNLTQDASASTNAGTDTDAASSDTTGATLMPAAVGSNVPGQGRRSSAVNAEIVEPSSVAMQDITPDSLEDAESDAGSVDGAVAGTNYMPHSKDFTMVNNLMSLHFDVALRLIDQIEGESGSGAQPASAVSTVAPTISGAALSGTDQQVVIPPVERGAPAQPIVGAGLAGAPTVQSGVPATPSSPKLTAISTLRQSLQERSQLWKQYSRMVQEREAYLQEEIERLDRTRHLWEEQVTVLAAQHNELESNLHEAVSENTQMLKGLRQVSQKGALSEEPGSIGDNEPTSSSGISGALGSVVSTVGATAGASAGAATHWISQLLPQKKQEQPSSSSIDDYDDEFFDTIDSDQIPNLRVEPALESAAKENEARASGAERLQEGRKDGASAATGAGAAAGAAGASDSKTDSEEETNKPKDDGKASEDQGGQVAHRSGSEAMFGREFEPYNHLRDRLPVRNDERPSMSLWSILKNNIGKDLTKISFPVAFNEPTSMLQRMSEDLEFSECLDAAALQSESTRRILYVAAFAMSNYSSTINRIAKPFNPLLGETFEYVRPDRQYRYISEQVSHHPPISACFCESPSWEYMGCVDAKSKFLGRSFEIRPTGVAHAKIKVKSDVVPSSMRGKLQQSPDDESLLMEHYTWNKVITSVSGFITGSPTIDHYGDMVVVNHVTGDKCKLTFKPRGWRSNNSYEINGEVIDGQGKKVWIIAGRWNSQLIATRCHSEDCGVLSPDKKHDSSNPVDSSKADHEYLLLWRNSKKVPTPFNLTPFAITLNSRPDGLLKWLPPTDCRLRPDLTAFENGKFDQADQLKVQLENLQREKRRQREEGRLPPHKPRWFKRTVDPDSNESFWQPLMSSDSHGRETMSYWIERSEVGTKREHNQPAEWNTDHIFGDLEAKGV</sequence>
<feature type="region of interest" description="Disordered" evidence="8">
    <location>
        <begin position="581"/>
        <end position="606"/>
    </location>
</feature>
<feature type="region of interest" description="Disordered" evidence="8">
    <location>
        <begin position="320"/>
        <end position="358"/>
    </location>
</feature>
<organism evidence="10 11">
    <name type="scientific">Malassezia globosa (strain ATCC MYA-4612 / CBS 7966)</name>
    <name type="common">Dandruff-associated fungus</name>
    <dbReference type="NCBI Taxonomy" id="425265"/>
    <lineage>
        <taxon>Eukaryota</taxon>
        <taxon>Fungi</taxon>
        <taxon>Dikarya</taxon>
        <taxon>Basidiomycota</taxon>
        <taxon>Ustilaginomycotina</taxon>
        <taxon>Malasseziomycetes</taxon>
        <taxon>Malasseziales</taxon>
        <taxon>Malasseziaceae</taxon>
        <taxon>Malassezia</taxon>
    </lineage>
</organism>
<dbReference type="GO" id="GO:0006897">
    <property type="term" value="P:endocytosis"/>
    <property type="evidence" value="ECO:0007669"/>
    <property type="project" value="TreeGrafter"/>
</dbReference>
<dbReference type="KEGG" id="mgl:MGL_1693"/>
<feature type="compositionally biased region" description="Basic and acidic residues" evidence="8">
    <location>
        <begin position="1129"/>
        <end position="1140"/>
    </location>
</feature>
<feature type="domain" description="PH" evidence="9">
    <location>
        <begin position="218"/>
        <end position="316"/>
    </location>
</feature>
<dbReference type="InterPro" id="IPR001849">
    <property type="entry name" value="PH_domain"/>
</dbReference>
<dbReference type="EMBL" id="AAYY01000004">
    <property type="protein sequence ID" value="EDP44296.1"/>
    <property type="molecule type" value="Genomic_DNA"/>
</dbReference>
<evidence type="ECO:0000256" key="2">
    <source>
        <dbReference type="ARBA" id="ARBA00022448"/>
    </source>
</evidence>
<feature type="compositionally biased region" description="Basic and acidic residues" evidence="8">
    <location>
        <begin position="716"/>
        <end position="735"/>
    </location>
</feature>
<keyword evidence="3" id="KW-0597">Phosphoprotein</keyword>
<dbReference type="SMART" id="SM00233">
    <property type="entry name" value="PH"/>
    <property type="match status" value="1"/>
</dbReference>
<dbReference type="GO" id="GO:0097038">
    <property type="term" value="C:perinuclear endoplasmic reticulum"/>
    <property type="evidence" value="ECO:0007669"/>
    <property type="project" value="TreeGrafter"/>
</dbReference>
<evidence type="ECO:0000313" key="10">
    <source>
        <dbReference type="EMBL" id="EDP44296.1"/>
    </source>
</evidence>
<feature type="compositionally biased region" description="Low complexity" evidence="8">
    <location>
        <begin position="321"/>
        <end position="343"/>
    </location>
</feature>
<dbReference type="Gene3D" id="3.30.70.3490">
    <property type="match status" value="1"/>
</dbReference>
<name>A8PYN1_MALGO</name>
<evidence type="ECO:0000256" key="6">
    <source>
        <dbReference type="PROSITE-ProRule" id="PRU00023"/>
    </source>
</evidence>
<comment type="caution">
    <text evidence="10">The sequence shown here is derived from an EMBL/GenBank/DDBJ whole genome shotgun (WGS) entry which is preliminary data.</text>
</comment>
<feature type="compositionally biased region" description="Low complexity" evidence="8">
    <location>
        <begin position="698"/>
        <end position="714"/>
    </location>
</feature>
<keyword evidence="4" id="KW-0445">Lipid transport</keyword>
<dbReference type="InParanoid" id="A8PYN1"/>
<keyword evidence="2" id="KW-0813">Transport</keyword>
<dbReference type="InterPro" id="IPR011993">
    <property type="entry name" value="PH-like_dom_sf"/>
</dbReference>
<gene>
    <name evidence="10" type="ORF">MGL_1693</name>
</gene>
<evidence type="ECO:0000256" key="5">
    <source>
        <dbReference type="ARBA" id="ARBA00023121"/>
    </source>
</evidence>
<dbReference type="Gene3D" id="1.25.40.20">
    <property type="entry name" value="Ankyrin repeat-containing domain"/>
    <property type="match status" value="1"/>
</dbReference>
<dbReference type="PROSITE" id="PS50297">
    <property type="entry name" value="ANK_REP_REGION"/>
    <property type="match status" value="1"/>
</dbReference>
<comment type="similarity">
    <text evidence="1 7">Belongs to the OSBP family.</text>
</comment>
<dbReference type="InterPro" id="IPR002110">
    <property type="entry name" value="Ankyrin_rpt"/>
</dbReference>
<dbReference type="Pfam" id="PF00169">
    <property type="entry name" value="PH"/>
    <property type="match status" value="1"/>
</dbReference>
<dbReference type="Gene3D" id="2.30.29.30">
    <property type="entry name" value="Pleckstrin-homology domain (PH domain)/Phosphotyrosine-binding domain (PTB)"/>
    <property type="match status" value="1"/>
</dbReference>
<protein>
    <recommendedName>
        <fullName evidence="9">PH domain-containing protein</fullName>
    </recommendedName>
</protein>
<dbReference type="FunFam" id="3.30.70.3490:FF:000033">
    <property type="match status" value="1"/>
</dbReference>
<dbReference type="Pfam" id="PF01237">
    <property type="entry name" value="Oxysterol_BP"/>
    <property type="match status" value="1"/>
</dbReference>
<dbReference type="SUPFAM" id="SSF48403">
    <property type="entry name" value="Ankyrin repeat"/>
    <property type="match status" value="1"/>
</dbReference>
<dbReference type="GO" id="GO:0005635">
    <property type="term" value="C:nuclear envelope"/>
    <property type="evidence" value="ECO:0007669"/>
    <property type="project" value="TreeGrafter"/>
</dbReference>
<dbReference type="GO" id="GO:0006887">
    <property type="term" value="P:exocytosis"/>
    <property type="evidence" value="ECO:0007669"/>
    <property type="project" value="TreeGrafter"/>
</dbReference>
<dbReference type="RefSeq" id="XP_001731510.1">
    <property type="nucleotide sequence ID" value="XM_001731458.1"/>
</dbReference>
<feature type="region of interest" description="Disordered" evidence="8">
    <location>
        <begin position="675"/>
        <end position="750"/>
    </location>
</feature>
<accession>A8PYN1</accession>
<dbReference type="FunCoup" id="A8PYN1">
    <property type="interactions" value="271"/>
</dbReference>
<dbReference type="GO" id="GO:0030011">
    <property type="term" value="P:maintenance of cell polarity"/>
    <property type="evidence" value="ECO:0007669"/>
    <property type="project" value="TreeGrafter"/>
</dbReference>
<keyword evidence="6" id="KW-0040">ANK repeat</keyword>
<dbReference type="PANTHER" id="PTHR10972:SF205">
    <property type="entry name" value="OXYSTEROL-BINDING PROTEIN 1"/>
    <property type="match status" value="1"/>
</dbReference>
<feature type="repeat" description="ANK" evidence="6">
    <location>
        <begin position="44"/>
        <end position="66"/>
    </location>
</feature>
<keyword evidence="5" id="KW-0446">Lipid-binding</keyword>
<feature type="region of interest" description="Disordered" evidence="8">
    <location>
        <begin position="1129"/>
        <end position="1151"/>
    </location>
</feature>
<dbReference type="PROSITE" id="PS50088">
    <property type="entry name" value="ANK_REPEAT"/>
    <property type="match status" value="1"/>
</dbReference>
<dbReference type="SUPFAM" id="SSF144000">
    <property type="entry name" value="Oxysterol-binding protein-like"/>
    <property type="match status" value="1"/>
</dbReference>
<dbReference type="OMA" id="LPEMKGW"/>
<dbReference type="GO" id="GO:0032934">
    <property type="term" value="F:sterol binding"/>
    <property type="evidence" value="ECO:0007669"/>
    <property type="project" value="TreeGrafter"/>
</dbReference>
<dbReference type="CDD" id="cd13292">
    <property type="entry name" value="PH_Osh1p_Osh2p_yeast"/>
    <property type="match status" value="1"/>
</dbReference>
<evidence type="ECO:0000256" key="1">
    <source>
        <dbReference type="ARBA" id="ARBA00008842"/>
    </source>
</evidence>
<proteinExistence type="inferred from homology"/>
<dbReference type="InterPro" id="IPR036770">
    <property type="entry name" value="Ankyrin_rpt-contain_sf"/>
</dbReference>
<dbReference type="GO" id="GO:0005886">
    <property type="term" value="C:plasma membrane"/>
    <property type="evidence" value="ECO:0007669"/>
    <property type="project" value="TreeGrafter"/>
</dbReference>
<dbReference type="GeneID" id="5855817"/>
<dbReference type="GO" id="GO:0006869">
    <property type="term" value="P:lipid transport"/>
    <property type="evidence" value="ECO:0007669"/>
    <property type="project" value="UniProtKB-KW"/>
</dbReference>
<evidence type="ECO:0000256" key="4">
    <source>
        <dbReference type="ARBA" id="ARBA00023055"/>
    </source>
</evidence>
<dbReference type="SUPFAM" id="SSF50729">
    <property type="entry name" value="PH domain-like"/>
    <property type="match status" value="1"/>
</dbReference>
<dbReference type="GO" id="GO:0034727">
    <property type="term" value="P:piecemeal microautophagy of the nucleus"/>
    <property type="evidence" value="ECO:0007669"/>
    <property type="project" value="TreeGrafter"/>
</dbReference>
<evidence type="ECO:0000259" key="9">
    <source>
        <dbReference type="PROSITE" id="PS50003"/>
    </source>
</evidence>
<dbReference type="PROSITE" id="PS50003">
    <property type="entry name" value="PH_DOMAIN"/>
    <property type="match status" value="1"/>
</dbReference>
<dbReference type="Proteomes" id="UP000008837">
    <property type="component" value="Unassembled WGS sequence"/>
</dbReference>
<dbReference type="VEuPathDB" id="FungiDB:MGL_1693"/>
<evidence type="ECO:0000256" key="3">
    <source>
        <dbReference type="ARBA" id="ARBA00022553"/>
    </source>
</evidence>
<dbReference type="PROSITE" id="PS01013">
    <property type="entry name" value="OSBP"/>
    <property type="match status" value="1"/>
</dbReference>
<dbReference type="AlphaFoldDB" id="A8PYN1"/>
<dbReference type="InterPro" id="IPR000648">
    <property type="entry name" value="Oxysterol-bd"/>
</dbReference>
<dbReference type="InterPro" id="IPR018494">
    <property type="entry name" value="Oxysterol-bd_CS"/>
</dbReference>
<evidence type="ECO:0000256" key="8">
    <source>
        <dbReference type="SAM" id="MobiDB-lite"/>
    </source>
</evidence>
<dbReference type="InterPro" id="IPR037239">
    <property type="entry name" value="OSBP_sf"/>
</dbReference>